<dbReference type="AlphaFoldDB" id="A0A0S8FPA0"/>
<gene>
    <name evidence="2" type="ORF">AMJ83_10455</name>
</gene>
<dbReference type="EMBL" id="LJUJ01000032">
    <property type="protein sequence ID" value="KPK62579.1"/>
    <property type="molecule type" value="Genomic_DNA"/>
</dbReference>
<organism evidence="2 3">
    <name type="scientific">candidate division WOR_3 bacterium SM23_42</name>
    <dbReference type="NCBI Taxonomy" id="1703779"/>
    <lineage>
        <taxon>Bacteria</taxon>
        <taxon>Bacteria division WOR-3</taxon>
    </lineage>
</organism>
<evidence type="ECO:0000313" key="3">
    <source>
        <dbReference type="Proteomes" id="UP000051373"/>
    </source>
</evidence>
<evidence type="ECO:0008006" key="4">
    <source>
        <dbReference type="Google" id="ProtNLM"/>
    </source>
</evidence>
<keyword evidence="1" id="KW-1133">Transmembrane helix</keyword>
<keyword evidence="1" id="KW-0812">Transmembrane</keyword>
<accession>A0A0S8FPA0</accession>
<dbReference type="STRING" id="1703779.AMJ83_10455"/>
<dbReference type="Proteomes" id="UP000051373">
    <property type="component" value="Unassembled WGS sequence"/>
</dbReference>
<comment type="caution">
    <text evidence="2">The sequence shown here is derived from an EMBL/GenBank/DDBJ whole genome shotgun (WGS) entry which is preliminary data.</text>
</comment>
<evidence type="ECO:0000313" key="2">
    <source>
        <dbReference type="EMBL" id="KPK62579.1"/>
    </source>
</evidence>
<proteinExistence type="predicted"/>
<feature type="transmembrane region" description="Helical" evidence="1">
    <location>
        <begin position="6"/>
        <end position="21"/>
    </location>
</feature>
<keyword evidence="1" id="KW-0472">Membrane</keyword>
<reference evidence="2 3" key="1">
    <citation type="journal article" date="2015" name="Microbiome">
        <title>Genomic resolution of linkages in carbon, nitrogen, and sulfur cycling among widespread estuary sediment bacteria.</title>
        <authorList>
            <person name="Baker B.J."/>
            <person name="Lazar C.S."/>
            <person name="Teske A.P."/>
            <person name="Dick G.J."/>
        </authorList>
    </citation>
    <scope>NUCLEOTIDE SEQUENCE [LARGE SCALE GENOMIC DNA]</scope>
    <source>
        <strain evidence="2">SM23_42</strain>
    </source>
</reference>
<sequence>MKKIYVAIAIIVLVIMVWKLIPTEKRKLEKDILNIRKAFENENAQQVVQYIDPAYQDLSGRTHEEITQVIAQFFTEVDSIRVQMSGLKLSIDSTDEDNVTFASCSLGIRVLARYEGEKVLAFGGVVRPGPVRAFFRKTADRYRIYHAEY</sequence>
<protein>
    <recommendedName>
        <fullName evidence="4">SnoaL-like domain-containing protein</fullName>
    </recommendedName>
</protein>
<evidence type="ECO:0000256" key="1">
    <source>
        <dbReference type="SAM" id="Phobius"/>
    </source>
</evidence>
<name>A0A0S8FPA0_UNCW3</name>